<dbReference type="NCBIfam" id="TIGR00813">
    <property type="entry name" value="sss"/>
    <property type="match status" value="1"/>
</dbReference>
<accession>A0A9W6QWQ8</accession>
<proteinExistence type="inferred from homology"/>
<dbReference type="GO" id="GO:0006847">
    <property type="term" value="P:plasma membrane acetate transport"/>
    <property type="evidence" value="ECO:0007669"/>
    <property type="project" value="TreeGrafter"/>
</dbReference>
<feature type="transmembrane region" description="Helical" evidence="10">
    <location>
        <begin position="340"/>
        <end position="369"/>
    </location>
</feature>
<dbReference type="InterPro" id="IPR038377">
    <property type="entry name" value="Na/Glc_symporter_sf"/>
</dbReference>
<feature type="transmembrane region" description="Helical" evidence="10">
    <location>
        <begin position="450"/>
        <end position="470"/>
    </location>
</feature>
<dbReference type="RefSeq" id="WP_027942412.1">
    <property type="nucleotide sequence ID" value="NZ_BSTI01000001.1"/>
</dbReference>
<reference evidence="11" key="1">
    <citation type="submission" date="2023-03" db="EMBL/GenBank/DDBJ databases">
        <title>Amycolatopsis taiwanensis NBRC 103393.</title>
        <authorList>
            <person name="Ichikawa N."/>
            <person name="Sato H."/>
            <person name="Tonouchi N."/>
        </authorList>
    </citation>
    <scope>NUCLEOTIDE SEQUENCE</scope>
    <source>
        <strain evidence="11">NBRC 103393</strain>
    </source>
</reference>
<dbReference type="PANTHER" id="PTHR48086:SF6">
    <property type="entry name" value="CATION_ACETATE SYMPORTER ACTP"/>
    <property type="match status" value="1"/>
</dbReference>
<dbReference type="Pfam" id="PF00474">
    <property type="entry name" value="SSF"/>
    <property type="match status" value="1"/>
</dbReference>
<feature type="transmembrane region" description="Helical" evidence="10">
    <location>
        <begin position="254"/>
        <end position="276"/>
    </location>
</feature>
<dbReference type="AlphaFoldDB" id="A0A9W6QWQ8"/>
<dbReference type="InterPro" id="IPR001734">
    <property type="entry name" value="Na/solute_symporter"/>
</dbReference>
<dbReference type="PROSITE" id="PS50283">
    <property type="entry name" value="NA_SOLUT_SYMP_3"/>
    <property type="match status" value="1"/>
</dbReference>
<evidence type="ECO:0000256" key="5">
    <source>
        <dbReference type="ARBA" id="ARBA00022692"/>
    </source>
</evidence>
<protein>
    <submittedName>
        <fullName evidence="11">Cation acetate symporter</fullName>
    </submittedName>
</protein>
<organism evidence="11 12">
    <name type="scientific">Amycolatopsis taiwanensis</name>
    <dbReference type="NCBI Taxonomy" id="342230"/>
    <lineage>
        <taxon>Bacteria</taxon>
        <taxon>Bacillati</taxon>
        <taxon>Actinomycetota</taxon>
        <taxon>Actinomycetes</taxon>
        <taxon>Pseudonocardiales</taxon>
        <taxon>Pseudonocardiaceae</taxon>
        <taxon>Amycolatopsis</taxon>
    </lineage>
</organism>
<dbReference type="GO" id="GO:0015123">
    <property type="term" value="F:acetate transmembrane transporter activity"/>
    <property type="evidence" value="ECO:0007669"/>
    <property type="project" value="TreeGrafter"/>
</dbReference>
<keyword evidence="7 10" id="KW-1133">Transmembrane helix</keyword>
<comment type="similarity">
    <text evidence="2 9">Belongs to the sodium:solute symporter (SSF) (TC 2.A.21) family.</text>
</comment>
<evidence type="ECO:0000256" key="3">
    <source>
        <dbReference type="ARBA" id="ARBA00022448"/>
    </source>
</evidence>
<feature type="transmembrane region" description="Helical" evidence="10">
    <location>
        <begin position="56"/>
        <end position="79"/>
    </location>
</feature>
<evidence type="ECO:0000256" key="2">
    <source>
        <dbReference type="ARBA" id="ARBA00006434"/>
    </source>
</evidence>
<evidence type="ECO:0000256" key="1">
    <source>
        <dbReference type="ARBA" id="ARBA00004651"/>
    </source>
</evidence>
<feature type="transmembrane region" description="Helical" evidence="10">
    <location>
        <begin position="127"/>
        <end position="144"/>
    </location>
</feature>
<keyword evidence="8 10" id="KW-0472">Membrane</keyword>
<dbReference type="GO" id="GO:0005886">
    <property type="term" value="C:plasma membrane"/>
    <property type="evidence" value="ECO:0007669"/>
    <property type="project" value="UniProtKB-SubCell"/>
</dbReference>
<evidence type="ECO:0000256" key="6">
    <source>
        <dbReference type="ARBA" id="ARBA00022847"/>
    </source>
</evidence>
<comment type="subcellular location">
    <subcellularLocation>
        <location evidence="1">Cell membrane</location>
        <topology evidence="1">Multi-pass membrane protein</topology>
    </subcellularLocation>
</comment>
<dbReference type="Proteomes" id="UP001165136">
    <property type="component" value="Unassembled WGS sequence"/>
</dbReference>
<keyword evidence="12" id="KW-1185">Reference proteome</keyword>
<dbReference type="CDD" id="cd11480">
    <property type="entry name" value="SLC5sbd_u4"/>
    <property type="match status" value="1"/>
</dbReference>
<dbReference type="InterPro" id="IPR050277">
    <property type="entry name" value="Sodium:Solute_Symporter"/>
</dbReference>
<evidence type="ECO:0000313" key="12">
    <source>
        <dbReference type="Proteomes" id="UP001165136"/>
    </source>
</evidence>
<keyword evidence="4" id="KW-1003">Cell membrane</keyword>
<dbReference type="PANTHER" id="PTHR48086">
    <property type="entry name" value="SODIUM/PROLINE SYMPORTER-RELATED"/>
    <property type="match status" value="1"/>
</dbReference>
<keyword evidence="5 10" id="KW-0812">Transmembrane</keyword>
<feature type="transmembrane region" description="Helical" evidence="10">
    <location>
        <begin position="415"/>
        <end position="438"/>
    </location>
</feature>
<feature type="transmembrane region" description="Helical" evidence="10">
    <location>
        <begin position="164"/>
        <end position="182"/>
    </location>
</feature>
<evidence type="ECO:0000313" key="11">
    <source>
        <dbReference type="EMBL" id="GLY64081.1"/>
    </source>
</evidence>
<feature type="transmembrane region" description="Helical" evidence="10">
    <location>
        <begin position="390"/>
        <end position="409"/>
    </location>
</feature>
<evidence type="ECO:0000256" key="9">
    <source>
        <dbReference type="RuleBase" id="RU362091"/>
    </source>
</evidence>
<comment type="caution">
    <text evidence="11">The sequence shown here is derived from an EMBL/GenBank/DDBJ whole genome shotgun (WGS) entry which is preliminary data.</text>
</comment>
<keyword evidence="3" id="KW-0813">Transport</keyword>
<gene>
    <name evidence="11" type="ORF">Atai01_07000</name>
</gene>
<feature type="transmembrane region" description="Helical" evidence="10">
    <location>
        <begin position="490"/>
        <end position="509"/>
    </location>
</feature>
<name>A0A9W6QWQ8_9PSEU</name>
<dbReference type="EMBL" id="BSTI01000001">
    <property type="protein sequence ID" value="GLY64081.1"/>
    <property type="molecule type" value="Genomic_DNA"/>
</dbReference>
<feature type="transmembrane region" description="Helical" evidence="10">
    <location>
        <begin position="288"/>
        <end position="313"/>
    </location>
</feature>
<dbReference type="GO" id="GO:0015293">
    <property type="term" value="F:symporter activity"/>
    <property type="evidence" value="ECO:0007669"/>
    <property type="project" value="UniProtKB-KW"/>
</dbReference>
<feature type="transmembrane region" description="Helical" evidence="10">
    <location>
        <begin position="15"/>
        <end position="35"/>
    </location>
</feature>
<feature type="transmembrane region" description="Helical" evidence="10">
    <location>
        <begin position="85"/>
        <end position="106"/>
    </location>
</feature>
<evidence type="ECO:0000256" key="10">
    <source>
        <dbReference type="SAM" id="Phobius"/>
    </source>
</evidence>
<evidence type="ECO:0000256" key="8">
    <source>
        <dbReference type="ARBA" id="ARBA00023136"/>
    </source>
</evidence>
<dbReference type="Gene3D" id="1.20.1730.10">
    <property type="entry name" value="Sodium/glucose cotransporter"/>
    <property type="match status" value="1"/>
</dbReference>
<keyword evidence="6" id="KW-0769">Symport</keyword>
<feature type="transmembrane region" description="Helical" evidence="10">
    <location>
        <begin position="194"/>
        <end position="213"/>
    </location>
</feature>
<sequence>MINLAAGVEGSNPTLNIAIFAIFVAITLVIVFWASRNTKTASDYYAAGRAFTGPQNGIAISGDYLSAASFLGIAGAIAVNGYDGFLYSIGFLVAWLVALLLVAELLRNTGKFTMGDVLAFRMKQRPIRAAAAISTLVVSFFYLLAQMTGAGGLVNLLLGVSGDVGQDIVIAVVGVIMVLYVLIGGMKGTTWVQIIKAALLIVGALAMTLWVLGKHGFNFSSLLQHAVDNGGKNGESLLGPGKQYGKSGTSKLDFLSLGIALVLGTAGLPHVLMRFYTVPTARDARRSVVWAIVLIGVFYLFTLVLGFGAGALVGPDKINKAPGTVNSAAPLLALELGGPVLLGFIAAVAFATILAVVAGLTITASASFAHDVYANVIKKGAVDSKNAEVRVARITALVIGAVAIVGGILAKSQNVAFLVALAFAVAASANLPTILYSLFWKRFNTRGALFSIYGGLIVTIVLIVFSPAVSGDKTSMIKGVDFHWFPLSNPGLISIPVSFFLGWLGTVMSKERTAKYAEMEVRALTGAHAEKASAH</sequence>
<evidence type="ECO:0000256" key="4">
    <source>
        <dbReference type="ARBA" id="ARBA00022475"/>
    </source>
</evidence>
<evidence type="ECO:0000256" key="7">
    <source>
        <dbReference type="ARBA" id="ARBA00022989"/>
    </source>
</evidence>